<evidence type="ECO:0000256" key="3">
    <source>
        <dbReference type="ARBA" id="ARBA00023315"/>
    </source>
</evidence>
<comment type="caution">
    <text evidence="5">The sequence shown here is derived from an EMBL/GenBank/DDBJ whole genome shotgun (WGS) entry which is preliminary data.</text>
</comment>
<gene>
    <name evidence="5" type="primary">yqiS</name>
    <name evidence="5" type="ORF">P9271_05860</name>
</gene>
<evidence type="ECO:0000313" key="5">
    <source>
        <dbReference type="EMBL" id="MED4400857.1"/>
    </source>
</evidence>
<dbReference type="InterPro" id="IPR014079">
    <property type="entry name" value="Phosphate_butyryltransferase"/>
</dbReference>
<dbReference type="EMBL" id="JARTFS010000005">
    <property type="protein sequence ID" value="MED4400857.1"/>
    <property type="molecule type" value="Genomic_DNA"/>
</dbReference>
<dbReference type="PANTHER" id="PTHR43356">
    <property type="entry name" value="PHOSPHATE ACETYLTRANSFERASE"/>
    <property type="match status" value="1"/>
</dbReference>
<dbReference type="PIRSF" id="PIRSF000428">
    <property type="entry name" value="P_Ac_trans"/>
    <property type="match status" value="1"/>
</dbReference>
<keyword evidence="3 5" id="KW-0012">Acyltransferase</keyword>
<comment type="similarity">
    <text evidence="1">Belongs to the phosphate acetyltransferase and butyryltransferase family.</text>
</comment>
<evidence type="ECO:0000259" key="4">
    <source>
        <dbReference type="Pfam" id="PF01515"/>
    </source>
</evidence>
<sequence>MKLVDLLHQAANLEGKIVAVAGANDREVIAAVIEAVKRKLATFLLFGPRDEIEALLEKEEPVGNYKIIQARTKEQAAELAVRSVHHNEADVLMKGNIATSIILKAVLNKEYGLRTGRVLSHVAVFDIDGFEYCKIVTDAGMNINPDLEQKKQIILNAVEVANAIGIKMPTVAPLAAVETVNPSMQATMDAALLTQMNRRGQIKGCIIDGPLALDNAISWEAAKQKNIESDVAGKANILLVPSIEAGNILYKSLVYFAKADVGGIIAGAKAPIVLTSRADHAKSKLYSLALAICTSEITASPKED</sequence>
<dbReference type="Proteomes" id="UP001342826">
    <property type="component" value="Unassembled WGS sequence"/>
</dbReference>
<dbReference type="GeneID" id="301141841"/>
<dbReference type="NCBIfam" id="NF006045">
    <property type="entry name" value="PRK08190.1"/>
    <property type="match status" value="1"/>
</dbReference>
<dbReference type="InterPro" id="IPR012147">
    <property type="entry name" value="P_Ac_Bu_trans"/>
</dbReference>
<dbReference type="PANTHER" id="PTHR43356:SF2">
    <property type="entry name" value="PHOSPHATE ACETYLTRANSFERASE"/>
    <property type="match status" value="1"/>
</dbReference>
<evidence type="ECO:0000256" key="2">
    <source>
        <dbReference type="ARBA" id="ARBA00022679"/>
    </source>
</evidence>
<dbReference type="NCBIfam" id="NF005837">
    <property type="entry name" value="PRK07742.1"/>
    <property type="match status" value="1"/>
</dbReference>
<dbReference type="NCBIfam" id="TIGR02706">
    <property type="entry name" value="P_butyryltrans"/>
    <property type="match status" value="1"/>
</dbReference>
<keyword evidence="6" id="KW-1185">Reference proteome</keyword>
<dbReference type="RefSeq" id="WP_066231519.1">
    <property type="nucleotide sequence ID" value="NZ_JARTFQ010000007.1"/>
</dbReference>
<evidence type="ECO:0000313" key="6">
    <source>
        <dbReference type="Proteomes" id="UP001342826"/>
    </source>
</evidence>
<name>A0ABU6NUP4_9BACI</name>
<accession>A0ABU6NUP4</accession>
<dbReference type="SUPFAM" id="SSF53659">
    <property type="entry name" value="Isocitrate/Isopropylmalate dehydrogenase-like"/>
    <property type="match status" value="1"/>
</dbReference>
<proteinExistence type="inferred from homology"/>
<dbReference type="GO" id="GO:0050182">
    <property type="term" value="F:phosphate butyryltransferase activity"/>
    <property type="evidence" value="ECO:0007669"/>
    <property type="project" value="UniProtKB-EC"/>
</dbReference>
<keyword evidence="2 5" id="KW-0808">Transferase</keyword>
<dbReference type="InterPro" id="IPR002505">
    <property type="entry name" value="PTA_PTB"/>
</dbReference>
<dbReference type="InterPro" id="IPR050500">
    <property type="entry name" value="Phos_Acetyltrans/Butyryltrans"/>
</dbReference>
<dbReference type="Pfam" id="PF01515">
    <property type="entry name" value="PTA_PTB"/>
    <property type="match status" value="1"/>
</dbReference>
<dbReference type="EC" id="2.3.1.19" evidence="5"/>
<protein>
    <submittedName>
        <fullName evidence="5">Phosphate butyryltransferase</fullName>
        <ecNumber evidence="5">2.3.1.19</ecNumber>
    </submittedName>
</protein>
<evidence type="ECO:0000256" key="1">
    <source>
        <dbReference type="ARBA" id="ARBA00005656"/>
    </source>
</evidence>
<dbReference type="Gene3D" id="3.40.718.10">
    <property type="entry name" value="Isopropylmalate Dehydrogenase"/>
    <property type="match status" value="1"/>
</dbReference>
<reference evidence="5 6" key="1">
    <citation type="submission" date="2023-03" db="EMBL/GenBank/DDBJ databases">
        <title>Bacillus Genome Sequencing.</title>
        <authorList>
            <person name="Dunlap C."/>
        </authorList>
    </citation>
    <scope>NUCLEOTIDE SEQUENCE [LARGE SCALE GENOMIC DNA]</scope>
    <source>
        <strain evidence="5 6">NRS-1717</strain>
    </source>
</reference>
<feature type="domain" description="Phosphate acetyl/butaryl transferase" evidence="4">
    <location>
        <begin position="74"/>
        <end position="291"/>
    </location>
</feature>
<organism evidence="5 6">
    <name type="scientific">Metabacillus fastidiosus</name>
    <dbReference type="NCBI Taxonomy" id="1458"/>
    <lineage>
        <taxon>Bacteria</taxon>
        <taxon>Bacillati</taxon>
        <taxon>Bacillota</taxon>
        <taxon>Bacilli</taxon>
        <taxon>Bacillales</taxon>
        <taxon>Bacillaceae</taxon>
        <taxon>Metabacillus</taxon>
    </lineage>
</organism>